<protein>
    <submittedName>
        <fullName evidence="4">Si:dkey-260c8.8</fullName>
    </submittedName>
</protein>
<dbReference type="PANTHER" id="PTHR14523:SF1">
    <property type="entry name" value="HOMOLOGOUS RECOMBINATION OB-FOLD PROTEIN"/>
    <property type="match status" value="1"/>
</dbReference>
<feature type="region of interest" description="Disordered" evidence="1">
    <location>
        <begin position="34"/>
        <end position="90"/>
    </location>
</feature>
<evidence type="ECO:0000256" key="2">
    <source>
        <dbReference type="SAM" id="SignalP"/>
    </source>
</evidence>
<feature type="signal peptide" evidence="2">
    <location>
        <begin position="1"/>
        <end position="30"/>
    </location>
</feature>
<feature type="compositionally biased region" description="Pro residues" evidence="1">
    <location>
        <begin position="35"/>
        <end position="51"/>
    </location>
</feature>
<evidence type="ECO:0000256" key="1">
    <source>
        <dbReference type="SAM" id="MobiDB-lite"/>
    </source>
</evidence>
<dbReference type="Proteomes" id="UP000472262">
    <property type="component" value="Unassembled WGS sequence"/>
</dbReference>
<feature type="compositionally biased region" description="Low complexity" evidence="1">
    <location>
        <begin position="75"/>
        <end position="87"/>
    </location>
</feature>
<accession>A0A672SGL5</accession>
<evidence type="ECO:0000259" key="3">
    <source>
        <dbReference type="Pfam" id="PF15072"/>
    </source>
</evidence>
<dbReference type="Pfam" id="PF15072">
    <property type="entry name" value="HROB"/>
    <property type="match status" value="1"/>
</dbReference>
<evidence type="ECO:0000313" key="4">
    <source>
        <dbReference type="Ensembl" id="ENSSGRP00000100935.1"/>
    </source>
</evidence>
<dbReference type="InterPro" id="IPR058570">
    <property type="entry name" value="HROB_OB"/>
</dbReference>
<sequence length="358" mass="39575">MWHYQCPTRSLHALPSVNLCLRLFSPSARAIPCPAEKPPSTGPVTPKPPVVSPQCQRGASTPRTPLQPRGSLFHSVSSTTDSSSTFTPRPLNTPVLTNHLVQLVSAANKTPQRPQSCMMPAKARRFAGPAGALPIQVSGRSLVDIVVSVPQTPAHGAVARLRSNVSSSQVSEEEEFSRGPWAVMKTEMGLDEKNPSCFLYSYSVVMVLCKAALRQLAKNKVLKSITHTQADAKAVFRDPTGEMQGTVHRRLVEKRLGELKTGAVLLLKQVGVFSPSHRNHYLNVTPNNLLRIYPPDGVYHNSQQSHPPLVSHLVLFSRVLLLFCILYFQEPFFRCLMSLILWSPTFCLFVGELPVFRR</sequence>
<dbReference type="GO" id="GO:0000725">
    <property type="term" value="P:recombinational repair"/>
    <property type="evidence" value="ECO:0007669"/>
    <property type="project" value="InterPro"/>
</dbReference>
<name>A0A672SGL5_SINGR</name>
<reference evidence="4" key="2">
    <citation type="submission" date="2025-09" db="UniProtKB">
        <authorList>
            <consortium name="Ensembl"/>
        </authorList>
    </citation>
    <scope>IDENTIFICATION</scope>
</reference>
<feature type="domain" description="Homologous recombination OB-fold protein OB-fold" evidence="3">
    <location>
        <begin position="221"/>
        <end position="296"/>
    </location>
</feature>
<keyword evidence="2" id="KW-0732">Signal</keyword>
<feature type="compositionally biased region" description="Polar residues" evidence="1">
    <location>
        <begin position="54"/>
        <end position="64"/>
    </location>
</feature>
<feature type="chain" id="PRO_5025484921" evidence="2">
    <location>
        <begin position="31"/>
        <end position="358"/>
    </location>
</feature>
<evidence type="ECO:0000313" key="5">
    <source>
        <dbReference type="Proteomes" id="UP000472262"/>
    </source>
</evidence>
<organism evidence="4 5">
    <name type="scientific">Sinocyclocheilus grahami</name>
    <name type="common">Dianchi golden-line fish</name>
    <name type="synonym">Barbus grahami</name>
    <dbReference type="NCBI Taxonomy" id="75366"/>
    <lineage>
        <taxon>Eukaryota</taxon>
        <taxon>Metazoa</taxon>
        <taxon>Chordata</taxon>
        <taxon>Craniata</taxon>
        <taxon>Vertebrata</taxon>
        <taxon>Euteleostomi</taxon>
        <taxon>Actinopterygii</taxon>
        <taxon>Neopterygii</taxon>
        <taxon>Teleostei</taxon>
        <taxon>Ostariophysi</taxon>
        <taxon>Cypriniformes</taxon>
        <taxon>Cyprinidae</taxon>
        <taxon>Cyprininae</taxon>
        <taxon>Sinocyclocheilus</taxon>
    </lineage>
</organism>
<proteinExistence type="predicted"/>
<keyword evidence="5" id="KW-1185">Reference proteome</keyword>
<dbReference type="InterPro" id="IPR028045">
    <property type="entry name" value="HROB"/>
</dbReference>
<dbReference type="AlphaFoldDB" id="A0A672SGL5"/>
<reference evidence="4" key="1">
    <citation type="submission" date="2025-08" db="UniProtKB">
        <authorList>
            <consortium name="Ensembl"/>
        </authorList>
    </citation>
    <scope>IDENTIFICATION</scope>
</reference>
<dbReference type="Ensembl" id="ENSSGRT00000107342.1">
    <property type="protein sequence ID" value="ENSSGRP00000100935.1"/>
    <property type="gene ID" value="ENSSGRG00000050211.1"/>
</dbReference>
<dbReference type="PANTHER" id="PTHR14523">
    <property type="entry name" value="UNCHARACTERIZED PROTEIN C17ORF53 HOMOLOG"/>
    <property type="match status" value="1"/>
</dbReference>